<comment type="caution">
    <text evidence="1">The sequence shown here is derived from an EMBL/GenBank/DDBJ whole genome shotgun (WGS) entry which is preliminary data.</text>
</comment>
<accession>A0AAD8ALY1</accession>
<feature type="non-terminal residue" evidence="1">
    <location>
        <position position="1"/>
    </location>
</feature>
<reference evidence="1" key="1">
    <citation type="journal article" date="2023" name="IScience">
        <title>Live-bearing cockroach genome reveals convergent evolutionary mechanisms linked to viviparity in insects and beyond.</title>
        <authorList>
            <person name="Fouks B."/>
            <person name="Harrison M.C."/>
            <person name="Mikhailova A.A."/>
            <person name="Marchal E."/>
            <person name="English S."/>
            <person name="Carruthers M."/>
            <person name="Jennings E.C."/>
            <person name="Chiamaka E.L."/>
            <person name="Frigard R.A."/>
            <person name="Pippel M."/>
            <person name="Attardo G.M."/>
            <person name="Benoit J.B."/>
            <person name="Bornberg-Bauer E."/>
            <person name="Tobe S.S."/>
        </authorList>
    </citation>
    <scope>NUCLEOTIDE SEQUENCE</scope>
    <source>
        <strain evidence="1">Stay&amp;Tobe</strain>
    </source>
</reference>
<sequence length="89" mass="10115">EIHPGKQDLVSKFIKLAPDGSWKVNVMASTDEILQQMGILRDSGKCQGLNDILPLVQVRDVMQYMPQMKYMFSRMSGGEENPSKRQRTS</sequence>
<dbReference type="AlphaFoldDB" id="A0AAD8ALY1"/>
<reference evidence="1" key="2">
    <citation type="submission" date="2023-05" db="EMBL/GenBank/DDBJ databases">
        <authorList>
            <person name="Fouks B."/>
        </authorList>
    </citation>
    <scope>NUCLEOTIDE SEQUENCE</scope>
    <source>
        <strain evidence="1">Stay&amp;Tobe</strain>
        <tissue evidence="1">Testes</tissue>
    </source>
</reference>
<keyword evidence="2" id="KW-1185">Reference proteome</keyword>
<proteinExistence type="predicted"/>
<protein>
    <submittedName>
        <fullName evidence="1">Uncharacterized protein</fullName>
    </submittedName>
</protein>
<evidence type="ECO:0000313" key="2">
    <source>
        <dbReference type="Proteomes" id="UP001233999"/>
    </source>
</evidence>
<evidence type="ECO:0000313" key="1">
    <source>
        <dbReference type="EMBL" id="KAJ9601518.1"/>
    </source>
</evidence>
<name>A0AAD8ALY1_DIPPU</name>
<dbReference type="EMBL" id="JASPKZ010000013">
    <property type="protein sequence ID" value="KAJ9601518.1"/>
    <property type="molecule type" value="Genomic_DNA"/>
</dbReference>
<dbReference type="Proteomes" id="UP001233999">
    <property type="component" value="Unassembled WGS sequence"/>
</dbReference>
<gene>
    <name evidence="1" type="ORF">L9F63_000357</name>
</gene>
<organism evidence="1 2">
    <name type="scientific">Diploptera punctata</name>
    <name type="common">Pacific beetle cockroach</name>
    <dbReference type="NCBI Taxonomy" id="6984"/>
    <lineage>
        <taxon>Eukaryota</taxon>
        <taxon>Metazoa</taxon>
        <taxon>Ecdysozoa</taxon>
        <taxon>Arthropoda</taxon>
        <taxon>Hexapoda</taxon>
        <taxon>Insecta</taxon>
        <taxon>Pterygota</taxon>
        <taxon>Neoptera</taxon>
        <taxon>Polyneoptera</taxon>
        <taxon>Dictyoptera</taxon>
        <taxon>Blattodea</taxon>
        <taxon>Blaberoidea</taxon>
        <taxon>Blaberidae</taxon>
        <taxon>Diplopterinae</taxon>
        <taxon>Diploptera</taxon>
    </lineage>
</organism>